<protein>
    <submittedName>
        <fullName evidence="1">Uncharacterized protein</fullName>
    </submittedName>
</protein>
<evidence type="ECO:0000313" key="1">
    <source>
        <dbReference type="EMBL" id="KAJ9061423.1"/>
    </source>
</evidence>
<proteinExistence type="predicted"/>
<comment type="caution">
    <text evidence="1">The sequence shown here is derived from an EMBL/GenBank/DDBJ whole genome shotgun (WGS) entry which is preliminary data.</text>
</comment>
<reference evidence="1" key="1">
    <citation type="submission" date="2022-04" db="EMBL/GenBank/DDBJ databases">
        <title>Genome of the entomopathogenic fungus Entomophthora muscae.</title>
        <authorList>
            <person name="Elya C."/>
            <person name="Lovett B.R."/>
            <person name="Lee E."/>
            <person name="Macias A.M."/>
            <person name="Hajek A.E."/>
            <person name="De Bivort B.L."/>
            <person name="Kasson M.T."/>
            <person name="De Fine Licht H.H."/>
            <person name="Stajich J.E."/>
        </authorList>
    </citation>
    <scope>NUCLEOTIDE SEQUENCE</scope>
    <source>
        <strain evidence="1">Berkeley</strain>
    </source>
</reference>
<gene>
    <name evidence="1" type="ORF">DSO57_1020913</name>
</gene>
<sequence length="70" mass="7866">MCTHLQNITQTHIKALYAEILPTNLQRRKLSVHIVSPASAPVPTTKSRPPATRNYIDDLEAWKSQQTLAT</sequence>
<accession>A0ACC2SGJ5</accession>
<name>A0ACC2SGJ5_9FUNG</name>
<evidence type="ECO:0000313" key="2">
    <source>
        <dbReference type="Proteomes" id="UP001165960"/>
    </source>
</evidence>
<organism evidence="1 2">
    <name type="scientific">Entomophthora muscae</name>
    <dbReference type="NCBI Taxonomy" id="34485"/>
    <lineage>
        <taxon>Eukaryota</taxon>
        <taxon>Fungi</taxon>
        <taxon>Fungi incertae sedis</taxon>
        <taxon>Zoopagomycota</taxon>
        <taxon>Entomophthoromycotina</taxon>
        <taxon>Entomophthoromycetes</taxon>
        <taxon>Entomophthorales</taxon>
        <taxon>Entomophthoraceae</taxon>
        <taxon>Entomophthora</taxon>
    </lineage>
</organism>
<dbReference type="EMBL" id="QTSX02005070">
    <property type="protein sequence ID" value="KAJ9061423.1"/>
    <property type="molecule type" value="Genomic_DNA"/>
</dbReference>
<dbReference type="Proteomes" id="UP001165960">
    <property type="component" value="Unassembled WGS sequence"/>
</dbReference>
<keyword evidence="2" id="KW-1185">Reference proteome</keyword>